<organism evidence="2 3">
    <name type="scientific">Sphenostylis stenocarpa</name>
    <dbReference type="NCBI Taxonomy" id="92480"/>
    <lineage>
        <taxon>Eukaryota</taxon>
        <taxon>Viridiplantae</taxon>
        <taxon>Streptophyta</taxon>
        <taxon>Embryophyta</taxon>
        <taxon>Tracheophyta</taxon>
        <taxon>Spermatophyta</taxon>
        <taxon>Magnoliopsida</taxon>
        <taxon>eudicotyledons</taxon>
        <taxon>Gunneridae</taxon>
        <taxon>Pentapetalae</taxon>
        <taxon>rosids</taxon>
        <taxon>fabids</taxon>
        <taxon>Fabales</taxon>
        <taxon>Fabaceae</taxon>
        <taxon>Papilionoideae</taxon>
        <taxon>50 kb inversion clade</taxon>
        <taxon>NPAAA clade</taxon>
        <taxon>indigoferoid/millettioid clade</taxon>
        <taxon>Phaseoleae</taxon>
        <taxon>Sphenostylis</taxon>
    </lineage>
</organism>
<accession>A0AA86STR7</accession>
<dbReference type="AlphaFoldDB" id="A0AA86STR7"/>
<protein>
    <submittedName>
        <fullName evidence="2">Uncharacterized protein</fullName>
    </submittedName>
</protein>
<dbReference type="Gramene" id="rna-AYBTSS11_LOCUS24619">
    <property type="protein sequence ID" value="CAJ1972568.1"/>
    <property type="gene ID" value="gene-AYBTSS11_LOCUS24619"/>
</dbReference>
<evidence type="ECO:0000256" key="1">
    <source>
        <dbReference type="SAM" id="MobiDB-lite"/>
    </source>
</evidence>
<feature type="non-terminal residue" evidence="2">
    <location>
        <position position="54"/>
    </location>
</feature>
<feature type="compositionally biased region" description="Polar residues" evidence="1">
    <location>
        <begin position="24"/>
        <end position="54"/>
    </location>
</feature>
<reference evidence="2" key="1">
    <citation type="submission" date="2023-10" db="EMBL/GenBank/DDBJ databases">
        <authorList>
            <person name="Domelevo Entfellner J.-B."/>
        </authorList>
    </citation>
    <scope>NUCLEOTIDE SEQUENCE</scope>
</reference>
<keyword evidence="3" id="KW-1185">Reference proteome</keyword>
<proteinExistence type="predicted"/>
<sequence>MTPPPAVCSRNLYSYITQYVEPNVSESNHMKQNNDTGDSTQVETKSSVPTINSR</sequence>
<dbReference type="Proteomes" id="UP001189624">
    <property type="component" value="Chromosome 8"/>
</dbReference>
<dbReference type="EMBL" id="OY731405">
    <property type="protein sequence ID" value="CAJ1972568.1"/>
    <property type="molecule type" value="Genomic_DNA"/>
</dbReference>
<evidence type="ECO:0000313" key="2">
    <source>
        <dbReference type="EMBL" id="CAJ1972568.1"/>
    </source>
</evidence>
<feature type="region of interest" description="Disordered" evidence="1">
    <location>
        <begin position="23"/>
        <end position="54"/>
    </location>
</feature>
<name>A0AA86STR7_9FABA</name>
<gene>
    <name evidence="2" type="ORF">AYBTSS11_LOCUS24619</name>
</gene>
<evidence type="ECO:0000313" key="3">
    <source>
        <dbReference type="Proteomes" id="UP001189624"/>
    </source>
</evidence>